<dbReference type="Proteomes" id="UP000182826">
    <property type="component" value="Unassembled WGS sequence"/>
</dbReference>
<dbReference type="EMBL" id="MLFK01000007">
    <property type="protein sequence ID" value="OIV41302.1"/>
    <property type="molecule type" value="Genomic_DNA"/>
</dbReference>
<evidence type="ECO:0000313" key="2">
    <source>
        <dbReference type="Proteomes" id="UP000182826"/>
    </source>
</evidence>
<reference evidence="1 2" key="1">
    <citation type="submission" date="2016-10" db="EMBL/GenBank/DDBJ databases">
        <title>Draft Genome Sequence of Rhizobacteria Flavobacterium johnsoniae CI04.</title>
        <authorList>
            <person name="Bravo J.I."/>
            <person name="Lozano G.L."/>
            <person name="Handelsman J."/>
        </authorList>
    </citation>
    <scope>NUCLEOTIDE SEQUENCE [LARGE SCALE GENOMIC DNA]</scope>
    <source>
        <strain evidence="1 2">CI04</strain>
    </source>
</reference>
<dbReference type="AlphaFoldDB" id="A0A1J7BRI6"/>
<evidence type="ECO:0008006" key="3">
    <source>
        <dbReference type="Google" id="ProtNLM"/>
    </source>
</evidence>
<proteinExistence type="predicted"/>
<name>A0A1J7BRI6_FLAJO</name>
<accession>A0A1J7BRI6</accession>
<keyword evidence="2" id="KW-1185">Reference proteome</keyword>
<comment type="caution">
    <text evidence="1">The sequence shown here is derived from an EMBL/GenBank/DDBJ whole genome shotgun (WGS) entry which is preliminary data.</text>
</comment>
<protein>
    <recommendedName>
        <fullName evidence="3">DUF3828 domain-containing protein</fullName>
    </recommendedName>
</protein>
<gene>
    <name evidence="1" type="ORF">BKM63_12190</name>
</gene>
<dbReference type="OrthoDB" id="670847at2"/>
<organism evidence="1 2">
    <name type="scientific">Flavobacterium johnsoniae</name>
    <name type="common">Cytophaga johnsonae</name>
    <dbReference type="NCBI Taxonomy" id="986"/>
    <lineage>
        <taxon>Bacteria</taxon>
        <taxon>Pseudomonadati</taxon>
        <taxon>Bacteroidota</taxon>
        <taxon>Flavobacteriia</taxon>
        <taxon>Flavobacteriales</taxon>
        <taxon>Flavobacteriaceae</taxon>
        <taxon>Flavobacterium</taxon>
    </lineage>
</organism>
<sequence length="204" mass="23952">MNANKLIILFSLWILAVSFKSSDNLVLENGKKTFYFASDKQQIESLIRKMYEWVETKNSNQDFDPLENKKGDKYTGLNLTAHKKRLEELKKTNFFSQQFLDNYNKIALQIDANLKSRKIEWLVGDMPPFGGDSNAWCNCQDYPDAYWKTMAVNNLKIENNKASFYWTWSWKGDFKYKAAAVKENGTWKISYLEGFDFNGFTKIY</sequence>
<dbReference type="RefSeq" id="WP_071636861.1">
    <property type="nucleotide sequence ID" value="NZ_MLFK01000007.1"/>
</dbReference>
<evidence type="ECO:0000313" key="1">
    <source>
        <dbReference type="EMBL" id="OIV41302.1"/>
    </source>
</evidence>